<dbReference type="GO" id="GO:0038023">
    <property type="term" value="F:signaling receptor activity"/>
    <property type="evidence" value="ECO:0007669"/>
    <property type="project" value="InterPro"/>
</dbReference>
<reference evidence="15 16" key="1">
    <citation type="submission" date="2015-11" db="EMBL/GenBank/DDBJ databases">
        <authorList>
            <person name="Zhang Y."/>
            <person name="Guo Z."/>
        </authorList>
    </citation>
    <scope>NUCLEOTIDE SEQUENCE [LARGE SCALE GENOMIC DNA]</scope>
    <source>
        <strain evidence="15 16">KCTC 32221</strain>
    </source>
</reference>
<dbReference type="InterPro" id="IPR010105">
    <property type="entry name" value="TonB_sidphr_rcpt"/>
</dbReference>
<evidence type="ECO:0000313" key="16">
    <source>
        <dbReference type="Proteomes" id="UP000065641"/>
    </source>
</evidence>
<organism evidence="15 16">
    <name type="scientific">Pseudohongiella spirulinae</name>
    <dbReference type="NCBI Taxonomy" id="1249552"/>
    <lineage>
        <taxon>Bacteria</taxon>
        <taxon>Pseudomonadati</taxon>
        <taxon>Pseudomonadota</taxon>
        <taxon>Gammaproteobacteria</taxon>
        <taxon>Pseudomonadales</taxon>
        <taxon>Pseudohongiellaceae</taxon>
        <taxon>Pseudohongiella</taxon>
    </lineage>
</organism>
<evidence type="ECO:0000256" key="1">
    <source>
        <dbReference type="ARBA" id="ARBA00004571"/>
    </source>
</evidence>
<evidence type="ECO:0000256" key="8">
    <source>
        <dbReference type="ARBA" id="ARBA00023170"/>
    </source>
</evidence>
<dbReference type="STRING" id="1249552.PS2015_2915"/>
<evidence type="ECO:0000256" key="11">
    <source>
        <dbReference type="RuleBase" id="RU003357"/>
    </source>
</evidence>
<dbReference type="Pfam" id="PF07715">
    <property type="entry name" value="Plug"/>
    <property type="match status" value="1"/>
</dbReference>
<dbReference type="PROSITE" id="PS52016">
    <property type="entry name" value="TONB_DEPENDENT_REC_3"/>
    <property type="match status" value="1"/>
</dbReference>
<dbReference type="GO" id="GO:0009279">
    <property type="term" value="C:cell outer membrane"/>
    <property type="evidence" value="ECO:0007669"/>
    <property type="project" value="UniProtKB-SubCell"/>
</dbReference>
<evidence type="ECO:0000256" key="5">
    <source>
        <dbReference type="ARBA" id="ARBA00022692"/>
    </source>
</evidence>
<dbReference type="CDD" id="cd01347">
    <property type="entry name" value="ligand_gated_channel"/>
    <property type="match status" value="1"/>
</dbReference>
<evidence type="ECO:0000256" key="2">
    <source>
        <dbReference type="ARBA" id="ARBA00009810"/>
    </source>
</evidence>
<dbReference type="KEGG" id="pspi:PS2015_2915"/>
<keyword evidence="8 15" id="KW-0675">Receptor</keyword>
<dbReference type="InterPro" id="IPR037066">
    <property type="entry name" value="Plug_dom_sf"/>
</dbReference>
<sequence length="716" mass="78246" precursor="true">MWRFMTSPLPVRLLSASLAVTGLTLASPALIAQSAAEIEEIIVSTQRQAYRGDFTALETPQSIQVLNVELMEQAGVTDLNQALDLSAAVARQNNFGGLWNSFAVRGFAGDENLPSNYLVNGFNAGRGFGGSRDISGIQAVEVLKGPMAALFGRGEPGGAINLVTKRPTGVSAGQLRAGLDEFGTVRTDLDYSSNVIGDRAAFRLVGFRENGESFRDTVDWQAYGFTPSVIVQLAESTTLVYELETSRNKVPFDRGVVAVNGELGLIPPSRFLGEPGDGPMDAQVTGHQIELNQELNTSWNLLLGYNYRDTSLTGFSTEPELTGSRQRLDRDGRNLTRQRRLRNYDAEYQVIRAELNGQIELGGLSHRLIVGIDSDRFDNDQIFRRYRAPVLGSGTTLEQSLAIDIFNPVYGQFALPAPTPLTDRLEVLKATGIYVQDQINLTDALQIRVGLRFDDFSQRTDNRLNGRSSRQSDSRFSPQLGAVYMLGNQVSLYGTYGQGFRANSGTDVSGNSFAANESSSTEVGVKFELLNGGLQGNVALFRQNQENMLSGDAQNPGFSVAVGEARSRGLEFDLAGSHEGYDLHFSYAYVDAEATKGVLDFNFGRQISAGDKLINVPRHSLSAMISRDLTLDGRAVTFGGGVIYVGERAGETATSFMLPGYAVWRAYTAVELINNFNIKAELDNVFDKTYYSNSFSPLWIQPGTPRRARISAELRF</sequence>
<evidence type="ECO:0000259" key="13">
    <source>
        <dbReference type="Pfam" id="PF00593"/>
    </source>
</evidence>
<name>A0A0S2KGT3_9GAMM</name>
<evidence type="ECO:0000256" key="4">
    <source>
        <dbReference type="ARBA" id="ARBA00022452"/>
    </source>
</evidence>
<dbReference type="InterPro" id="IPR012910">
    <property type="entry name" value="Plug_dom"/>
</dbReference>
<evidence type="ECO:0000256" key="12">
    <source>
        <dbReference type="SAM" id="SignalP"/>
    </source>
</evidence>
<dbReference type="SUPFAM" id="SSF56935">
    <property type="entry name" value="Porins"/>
    <property type="match status" value="1"/>
</dbReference>
<keyword evidence="5 10" id="KW-0812">Transmembrane</keyword>
<comment type="similarity">
    <text evidence="2 10 11">Belongs to the TonB-dependent receptor family.</text>
</comment>
<feature type="signal peptide" evidence="12">
    <location>
        <begin position="1"/>
        <end position="31"/>
    </location>
</feature>
<evidence type="ECO:0000256" key="9">
    <source>
        <dbReference type="ARBA" id="ARBA00023237"/>
    </source>
</evidence>
<evidence type="ECO:0000256" key="10">
    <source>
        <dbReference type="PROSITE-ProRule" id="PRU01360"/>
    </source>
</evidence>
<keyword evidence="3 10" id="KW-0813">Transport</keyword>
<evidence type="ECO:0000256" key="7">
    <source>
        <dbReference type="ARBA" id="ARBA00023136"/>
    </source>
</evidence>
<keyword evidence="7 10" id="KW-0472">Membrane</keyword>
<dbReference type="PANTHER" id="PTHR32552">
    <property type="entry name" value="FERRICHROME IRON RECEPTOR-RELATED"/>
    <property type="match status" value="1"/>
</dbReference>
<dbReference type="EMBL" id="CP013189">
    <property type="protein sequence ID" value="ALO47542.1"/>
    <property type="molecule type" value="Genomic_DNA"/>
</dbReference>
<comment type="subcellular location">
    <subcellularLocation>
        <location evidence="1 10">Cell outer membrane</location>
        <topology evidence="1 10">Multi-pass membrane protein</topology>
    </subcellularLocation>
</comment>
<dbReference type="Gene3D" id="2.170.130.10">
    <property type="entry name" value="TonB-dependent receptor, plug domain"/>
    <property type="match status" value="1"/>
</dbReference>
<evidence type="ECO:0000259" key="14">
    <source>
        <dbReference type="Pfam" id="PF07715"/>
    </source>
</evidence>
<evidence type="ECO:0000256" key="3">
    <source>
        <dbReference type="ARBA" id="ARBA00022448"/>
    </source>
</evidence>
<dbReference type="Pfam" id="PF00593">
    <property type="entry name" value="TonB_dep_Rec_b-barrel"/>
    <property type="match status" value="1"/>
</dbReference>
<feature type="domain" description="TonB-dependent receptor plug" evidence="14">
    <location>
        <begin position="57"/>
        <end position="159"/>
    </location>
</feature>
<keyword evidence="12" id="KW-0732">Signal</keyword>
<dbReference type="PANTHER" id="PTHR32552:SF90">
    <property type="entry name" value="METAL-PSEUDOPALINE RECEPTOR CNTO"/>
    <property type="match status" value="1"/>
</dbReference>
<dbReference type="PATRIC" id="fig|1249552.3.peg.2942"/>
<evidence type="ECO:0000313" key="15">
    <source>
        <dbReference type="EMBL" id="ALO47542.1"/>
    </source>
</evidence>
<keyword evidence="4 10" id="KW-1134">Transmembrane beta strand</keyword>
<dbReference type="InterPro" id="IPR036942">
    <property type="entry name" value="Beta-barrel_TonB_sf"/>
</dbReference>
<dbReference type="GO" id="GO:0015344">
    <property type="term" value="F:siderophore uptake transmembrane transporter activity"/>
    <property type="evidence" value="ECO:0007669"/>
    <property type="project" value="TreeGrafter"/>
</dbReference>
<dbReference type="InterPro" id="IPR000531">
    <property type="entry name" value="Beta-barrel_TonB"/>
</dbReference>
<dbReference type="Gene3D" id="2.40.170.20">
    <property type="entry name" value="TonB-dependent receptor, beta-barrel domain"/>
    <property type="match status" value="1"/>
</dbReference>
<gene>
    <name evidence="15" type="ORF">PS2015_2915</name>
</gene>
<dbReference type="InterPro" id="IPR039426">
    <property type="entry name" value="TonB-dep_rcpt-like"/>
</dbReference>
<dbReference type="AlphaFoldDB" id="A0A0S2KGT3"/>
<keyword evidence="16" id="KW-1185">Reference proteome</keyword>
<feature type="chain" id="PRO_5006601680" evidence="12">
    <location>
        <begin position="32"/>
        <end position="716"/>
    </location>
</feature>
<dbReference type="Proteomes" id="UP000065641">
    <property type="component" value="Chromosome"/>
</dbReference>
<keyword evidence="9 10" id="KW-0998">Cell outer membrane</keyword>
<dbReference type="GO" id="GO:0015891">
    <property type="term" value="P:siderophore transport"/>
    <property type="evidence" value="ECO:0007669"/>
    <property type="project" value="InterPro"/>
</dbReference>
<feature type="domain" description="TonB-dependent receptor-like beta-barrel" evidence="13">
    <location>
        <begin position="231"/>
        <end position="685"/>
    </location>
</feature>
<protein>
    <submittedName>
        <fullName evidence="15">TonB-dependent receptor for ferrichrome transport</fullName>
    </submittedName>
</protein>
<dbReference type="NCBIfam" id="TIGR01783">
    <property type="entry name" value="TonB-siderophor"/>
    <property type="match status" value="1"/>
</dbReference>
<accession>A0A0S2KGT3</accession>
<proteinExistence type="inferred from homology"/>
<evidence type="ECO:0000256" key="6">
    <source>
        <dbReference type="ARBA" id="ARBA00023077"/>
    </source>
</evidence>
<keyword evidence="6 11" id="KW-0798">TonB box</keyword>